<dbReference type="Pfam" id="PF07995">
    <property type="entry name" value="GSDH"/>
    <property type="match status" value="1"/>
</dbReference>
<keyword evidence="1" id="KW-0732">Signal</keyword>
<organism evidence="3 4">
    <name type="scientific">Albimonas donghaensis</name>
    <dbReference type="NCBI Taxonomy" id="356660"/>
    <lineage>
        <taxon>Bacteria</taxon>
        <taxon>Pseudomonadati</taxon>
        <taxon>Pseudomonadota</taxon>
        <taxon>Alphaproteobacteria</taxon>
        <taxon>Rhodobacterales</taxon>
        <taxon>Paracoccaceae</taxon>
        <taxon>Albimonas</taxon>
    </lineage>
</organism>
<dbReference type="STRING" id="356660.SAMN05444336_11140"/>
<dbReference type="OrthoDB" id="9770043at2"/>
<evidence type="ECO:0000313" key="4">
    <source>
        <dbReference type="Proteomes" id="UP000199118"/>
    </source>
</evidence>
<dbReference type="RefSeq" id="WP_092684932.1">
    <property type="nucleotide sequence ID" value="NZ_FNMZ01000011.1"/>
</dbReference>
<dbReference type="PANTHER" id="PTHR19328:SF75">
    <property type="entry name" value="ALDOSE SUGAR DEHYDROGENASE YLII"/>
    <property type="match status" value="1"/>
</dbReference>
<sequence>MVRRPAAEAFAAIIAAALLAKPAEAEVFNSSAGLVQVAIVGPAFEHPWALAFLPDFPQTGAMLVTERPGRLALIQRGERFDIEGLPPIAAGGQGGLLDMALSPDFSRTGLIYLTHSAPTADGAANTVVTRAVLDREKLVLHDLRTVLRMTSNETGGRHFGSRLAFAPDGTLFVTMGERGNRASAQDPDSHNGKVHRITPDGGIPADNPFANGGGLASIWSMGHRNPQGAAVHPRTGELWTVEHGARGGDEVNRPRAGDNHGWPEVSYGTHYSGAKIGQGETAPGFVEPVHYWDPSIAPSGAAFYDGTLFPAWRGDLFVGALKDQLLMRLEIEDGEVVGQEPLFEGAFGRVRDVRIGPDGALWFLTDEAEGRLHRVSPML</sequence>
<name>A0A1H3EY46_9RHOB</name>
<reference evidence="3 4" key="1">
    <citation type="submission" date="2016-10" db="EMBL/GenBank/DDBJ databases">
        <authorList>
            <person name="de Groot N.N."/>
        </authorList>
    </citation>
    <scope>NUCLEOTIDE SEQUENCE [LARGE SCALE GENOMIC DNA]</scope>
    <source>
        <strain evidence="3 4">DSM 17890</strain>
    </source>
</reference>
<dbReference type="Proteomes" id="UP000199118">
    <property type="component" value="Unassembled WGS sequence"/>
</dbReference>
<feature type="domain" description="Glucose/Sorbosone dehydrogenase" evidence="2">
    <location>
        <begin position="44"/>
        <end position="374"/>
    </location>
</feature>
<feature type="signal peptide" evidence="1">
    <location>
        <begin position="1"/>
        <end position="25"/>
    </location>
</feature>
<feature type="chain" id="PRO_5011581355" evidence="1">
    <location>
        <begin position="26"/>
        <end position="379"/>
    </location>
</feature>
<dbReference type="InterPro" id="IPR012938">
    <property type="entry name" value="Glc/Sorbosone_DH"/>
</dbReference>
<evidence type="ECO:0000259" key="2">
    <source>
        <dbReference type="Pfam" id="PF07995"/>
    </source>
</evidence>
<dbReference type="EMBL" id="FNMZ01000011">
    <property type="protein sequence ID" value="SDX83530.1"/>
    <property type="molecule type" value="Genomic_DNA"/>
</dbReference>
<evidence type="ECO:0000313" key="3">
    <source>
        <dbReference type="EMBL" id="SDX83530.1"/>
    </source>
</evidence>
<dbReference type="AlphaFoldDB" id="A0A1H3EY46"/>
<dbReference type="PANTHER" id="PTHR19328">
    <property type="entry name" value="HEDGEHOG-INTERACTING PROTEIN"/>
    <property type="match status" value="1"/>
</dbReference>
<gene>
    <name evidence="3" type="ORF">SAMN05444336_11140</name>
</gene>
<protein>
    <submittedName>
        <fullName evidence="3">Glucose/arabinose dehydrogenase, beta-propeller fold</fullName>
    </submittedName>
</protein>
<accession>A0A1H3EY46</accession>
<keyword evidence="4" id="KW-1185">Reference proteome</keyword>
<dbReference type="SUPFAM" id="SSF50952">
    <property type="entry name" value="Soluble quinoprotein glucose dehydrogenase"/>
    <property type="match status" value="1"/>
</dbReference>
<dbReference type="InterPro" id="IPR011041">
    <property type="entry name" value="Quinoprot_gluc/sorb_DH_b-prop"/>
</dbReference>
<dbReference type="Gene3D" id="2.120.10.30">
    <property type="entry name" value="TolB, C-terminal domain"/>
    <property type="match status" value="1"/>
</dbReference>
<dbReference type="InterPro" id="IPR011042">
    <property type="entry name" value="6-blade_b-propeller_TolB-like"/>
</dbReference>
<evidence type="ECO:0000256" key="1">
    <source>
        <dbReference type="SAM" id="SignalP"/>
    </source>
</evidence>
<proteinExistence type="predicted"/>